<dbReference type="PANTHER" id="PTHR46651">
    <property type="entry name" value="POLYADENYLATE-BINDING PROTEIN-INTERACTING PROTEIN 7"/>
    <property type="match status" value="1"/>
</dbReference>
<evidence type="ECO:0000313" key="2">
    <source>
        <dbReference type="EMBL" id="EYU20278.1"/>
    </source>
</evidence>
<dbReference type="EMBL" id="KI632284">
    <property type="protein sequence ID" value="EYU20278.1"/>
    <property type="molecule type" value="Genomic_DNA"/>
</dbReference>
<proteinExistence type="predicted"/>
<protein>
    <recommendedName>
        <fullName evidence="1">Smr domain-containing protein</fullName>
    </recommendedName>
</protein>
<evidence type="ECO:0000259" key="1">
    <source>
        <dbReference type="PROSITE" id="PS50828"/>
    </source>
</evidence>
<sequence>MNFSAKGGSSAAKATLNPNAVEFVPSAIRSQSAAITISDTSSKFASKSILDRSESSISNNSDEEAQQYWSNQLPDDITPDFNEGLSLADVNEEGSRYTMLNEKQGLSPYSINGNGHTEKMRYPVSSYGNYPAPNTGFQPSLGKLDKQVMINDHVLARQGHSYNRNSRNGFLAEISNEQLLVENADVGPLEFLASRFPGFADQSLVKAYFSSGGDLNLTMERLSRLEALDFPALSRADLPKFSDDNHRNISPYHSTETDNSTFVFRPSSIPSRRGSDYASAVRKMASQDSSIWKYERNGSSDTNVGSSTSSQILESSYSGVPQRAVYGNHESPVWLETGGEAVANVYSEMREGARDRARVRNVYIEQARQAYLTGNNALAKELIFKGQLHNMQMKLAHGKAQESIYRPRNPEIQANWRERMIDLHGLHMSEAMYVLKGELAVLKNAARSADQRLVAYIYVGTGQQTRGPRTPTRLSGAVQHYLLEEERLDYTEPQAGLLRVVIH</sequence>
<dbReference type="Pfam" id="PF08590">
    <property type="entry name" value="DUF1771"/>
    <property type="match status" value="1"/>
</dbReference>
<accession>A0A022PZG1</accession>
<dbReference type="InterPro" id="IPR036063">
    <property type="entry name" value="Smr_dom_sf"/>
</dbReference>
<dbReference type="InterPro" id="IPR053242">
    <property type="entry name" value="PAM2-like_domain"/>
</dbReference>
<dbReference type="SMART" id="SM01162">
    <property type="entry name" value="DUF1771"/>
    <property type="match status" value="1"/>
</dbReference>
<dbReference type="InterPro" id="IPR041806">
    <property type="entry name" value="CID5/6/7_CUE"/>
</dbReference>
<dbReference type="InterPro" id="IPR009818">
    <property type="entry name" value="PAM2_motif"/>
</dbReference>
<dbReference type="PROSITE" id="PS50828">
    <property type="entry name" value="SMR"/>
    <property type="match status" value="1"/>
</dbReference>
<feature type="domain" description="Smr" evidence="1">
    <location>
        <begin position="421"/>
        <end position="503"/>
    </location>
</feature>
<name>A0A022PZG1_ERYGU</name>
<dbReference type="PANTHER" id="PTHR46651:SF1">
    <property type="entry name" value="SMALL MUTS RELATED FAMILY PROTEIN"/>
    <property type="match status" value="1"/>
</dbReference>
<dbReference type="AlphaFoldDB" id="A0A022PZG1"/>
<dbReference type="Pfam" id="PF07145">
    <property type="entry name" value="PAM2"/>
    <property type="match status" value="1"/>
</dbReference>
<dbReference type="SUPFAM" id="SSF160443">
    <property type="entry name" value="SMR domain-like"/>
    <property type="match status" value="1"/>
</dbReference>
<gene>
    <name evidence="2" type="ORF">MIMGU_mgv1a004956mg</name>
</gene>
<organism evidence="2 3">
    <name type="scientific">Erythranthe guttata</name>
    <name type="common">Yellow monkey flower</name>
    <name type="synonym">Mimulus guttatus</name>
    <dbReference type="NCBI Taxonomy" id="4155"/>
    <lineage>
        <taxon>Eukaryota</taxon>
        <taxon>Viridiplantae</taxon>
        <taxon>Streptophyta</taxon>
        <taxon>Embryophyta</taxon>
        <taxon>Tracheophyta</taxon>
        <taxon>Spermatophyta</taxon>
        <taxon>Magnoliopsida</taxon>
        <taxon>eudicotyledons</taxon>
        <taxon>Gunneridae</taxon>
        <taxon>Pentapetalae</taxon>
        <taxon>asterids</taxon>
        <taxon>lamiids</taxon>
        <taxon>Lamiales</taxon>
        <taxon>Phrymaceae</taxon>
        <taxon>Erythranthe</taxon>
    </lineage>
</organism>
<reference evidence="2 3" key="1">
    <citation type="journal article" date="2013" name="Proc. Natl. Acad. Sci. U.S.A.">
        <title>Fine-scale variation in meiotic recombination in Mimulus inferred from population shotgun sequencing.</title>
        <authorList>
            <person name="Hellsten U."/>
            <person name="Wright K.M."/>
            <person name="Jenkins J."/>
            <person name="Shu S."/>
            <person name="Yuan Y."/>
            <person name="Wessler S.R."/>
            <person name="Schmutz J."/>
            <person name="Willis J.H."/>
            <person name="Rokhsar D.S."/>
        </authorList>
    </citation>
    <scope>NUCLEOTIDE SEQUENCE [LARGE SCALE GENOMIC DNA]</scope>
    <source>
        <strain evidence="3">cv. DUN x IM62</strain>
    </source>
</reference>
<dbReference type="SMART" id="SM00463">
    <property type="entry name" value="SMR"/>
    <property type="match status" value="1"/>
</dbReference>
<keyword evidence="3" id="KW-1185">Reference proteome</keyword>
<evidence type="ECO:0000313" key="3">
    <source>
        <dbReference type="Proteomes" id="UP000030748"/>
    </source>
</evidence>
<dbReference type="Proteomes" id="UP000030748">
    <property type="component" value="Unassembled WGS sequence"/>
</dbReference>
<dbReference type="eggNOG" id="KOG2401">
    <property type="taxonomic scope" value="Eukaryota"/>
</dbReference>
<dbReference type="CDD" id="cd14371">
    <property type="entry name" value="CUE_CID7_like"/>
    <property type="match status" value="1"/>
</dbReference>
<dbReference type="InterPro" id="IPR002625">
    <property type="entry name" value="Smr_dom"/>
</dbReference>
<dbReference type="InterPro" id="IPR013899">
    <property type="entry name" value="DUF1771"/>
</dbReference>
<dbReference type="STRING" id="4155.A0A022PZG1"/>
<dbReference type="Gene3D" id="3.30.1370.110">
    <property type="match status" value="1"/>
</dbReference>